<gene>
    <name evidence="2" type="ORF">GKD88_07310</name>
    <name evidence="1" type="ORF">GKE08_07910</name>
</gene>
<accession>A0A6N7S651</accession>
<protein>
    <recommendedName>
        <fullName evidence="5">DUF3560 domain-containing protein</fullName>
    </recommendedName>
</protein>
<comment type="caution">
    <text evidence="1">The sequence shown here is derived from an EMBL/GenBank/DDBJ whole genome shotgun (WGS) entry which is preliminary data.</text>
</comment>
<keyword evidence="4" id="KW-1185">Reference proteome</keyword>
<evidence type="ECO:0000313" key="1">
    <source>
        <dbReference type="EMBL" id="MSA89249.1"/>
    </source>
</evidence>
<dbReference type="EMBL" id="WKPJ01000009">
    <property type="protein sequence ID" value="MSA89249.1"/>
    <property type="molecule type" value="Genomic_DNA"/>
</dbReference>
<dbReference type="Proteomes" id="UP000480929">
    <property type="component" value="Unassembled WGS sequence"/>
</dbReference>
<organism evidence="1 3">
    <name type="scientific">Holdemania massiliensis</name>
    <dbReference type="NCBI Taxonomy" id="1468449"/>
    <lineage>
        <taxon>Bacteria</taxon>
        <taxon>Bacillati</taxon>
        <taxon>Bacillota</taxon>
        <taxon>Erysipelotrichia</taxon>
        <taxon>Erysipelotrichales</taxon>
        <taxon>Erysipelotrichaceae</taxon>
        <taxon>Holdemania</taxon>
    </lineage>
</organism>
<evidence type="ECO:0000313" key="4">
    <source>
        <dbReference type="Proteomes" id="UP000480929"/>
    </source>
</evidence>
<reference evidence="3 4" key="1">
    <citation type="journal article" date="2019" name="Nat. Med.">
        <title>A library of human gut bacterial isolates paired with longitudinal multiomics data enables mechanistic microbiome research.</title>
        <authorList>
            <person name="Poyet M."/>
            <person name="Groussin M."/>
            <person name="Gibbons S.M."/>
            <person name="Avila-Pacheco J."/>
            <person name="Jiang X."/>
            <person name="Kearney S.M."/>
            <person name="Perrotta A.R."/>
            <person name="Berdy B."/>
            <person name="Zhao S."/>
            <person name="Lieberman T.D."/>
            <person name="Swanson P.K."/>
            <person name="Smith M."/>
            <person name="Roesemann S."/>
            <person name="Alexander J.E."/>
            <person name="Rich S.A."/>
            <person name="Livny J."/>
            <person name="Vlamakis H."/>
            <person name="Clish C."/>
            <person name="Bullock K."/>
            <person name="Deik A."/>
            <person name="Scott J."/>
            <person name="Pierce K.A."/>
            <person name="Xavier R.J."/>
            <person name="Alm E.J."/>
        </authorList>
    </citation>
    <scope>NUCLEOTIDE SEQUENCE [LARGE SCALE GENOMIC DNA]</scope>
    <source>
        <strain evidence="1 3">BIOML-A4</strain>
        <strain evidence="2 4">BIOML-A5</strain>
    </source>
</reference>
<evidence type="ECO:0000313" key="3">
    <source>
        <dbReference type="Proteomes" id="UP000433575"/>
    </source>
</evidence>
<dbReference type="EMBL" id="WKPI01000010">
    <property type="protein sequence ID" value="MSC32926.1"/>
    <property type="molecule type" value="Genomic_DNA"/>
</dbReference>
<name>A0A6N7S651_9FIRM</name>
<sequence>MMERKYYEINEAAARRSKEMMSFDDYREGSATAAYQQEVEEIYKLAEKVAERRPDAAEKAEKLADQYAKLLADYYNTNFRIDQMCPSVMIAGPANFPVRKKEKQNQAWDRNREKYERCKEIEDKIRNLLSGKEIITSGDPEVIEKLKNKLANLEKAQETMKAVNAFYRKHKTLDGCPDLSWENIEKLKATMNDSWRADPKPFESWALSNNSAEIRRVKERIKKLEVAKSQPADRKEYDGFSVEEDPEAMRIKLIFEEKPSAEVRDVLKKNGFRWSPRANAWQTQLTNNGRYRLERVLKELEAC</sequence>
<evidence type="ECO:0000313" key="2">
    <source>
        <dbReference type="EMBL" id="MSC32926.1"/>
    </source>
</evidence>
<dbReference type="Proteomes" id="UP000433575">
    <property type="component" value="Unassembled WGS sequence"/>
</dbReference>
<proteinExistence type="predicted"/>
<dbReference type="AlphaFoldDB" id="A0A6N7S651"/>
<evidence type="ECO:0008006" key="5">
    <source>
        <dbReference type="Google" id="ProtNLM"/>
    </source>
</evidence>